<dbReference type="PANTHER" id="PTHR42070">
    <property type="entry name" value="FILAMENT ASSOCIATED PROTEIN, PUTATIVE (AFU_ORTHOLOGUE AFUA_8G06630)-RELATED"/>
    <property type="match status" value="1"/>
</dbReference>
<evidence type="ECO:0000313" key="3">
    <source>
        <dbReference type="EMBL" id="KAJ8987868.1"/>
    </source>
</evidence>
<evidence type="ECO:0008006" key="5">
    <source>
        <dbReference type="Google" id="ProtNLM"/>
    </source>
</evidence>
<feature type="region of interest" description="Disordered" evidence="2">
    <location>
        <begin position="149"/>
        <end position="171"/>
    </location>
</feature>
<dbReference type="PANTHER" id="PTHR42070:SF1">
    <property type="entry name" value="FILAMENT ASSOCIATED PROTEIN, PUTATIVE (AFU_ORTHOLOGUE AFUA_8G06630)-RELATED"/>
    <property type="match status" value="1"/>
</dbReference>
<evidence type="ECO:0000256" key="2">
    <source>
        <dbReference type="SAM" id="MobiDB-lite"/>
    </source>
</evidence>
<sequence>MATVNLPQPQLVTDRNRINQRNFRARRQSYIRELEQRVRKLESDGISATKEVQIAAQQVDCENRLLKRLLEIQFGVSRYQIDKYLQETPCHLDACTPRSSQQTNVEHILPDLNARLPSLESIIETEDVVAATCGYSTIAARLAHTREENASEAGMLPQRSTESPSGSVVSTIESGHFEPHPHLLHPGSTDAPGNQTCKGNTAYDSRPGAQLSNPSSPLSAALLLPRHYAVSDELSGGGAGLCVGETLCEEAANILVKLRGQDNYDEVWRELGCGERQSCRVMNLSIFELMDIERS</sequence>
<name>A0AAN6IRK8_EXODE</name>
<dbReference type="SUPFAM" id="SSF57959">
    <property type="entry name" value="Leucine zipper domain"/>
    <property type="match status" value="1"/>
</dbReference>
<protein>
    <recommendedName>
        <fullName evidence="5">BZIP domain-containing protein</fullName>
    </recommendedName>
</protein>
<dbReference type="AlphaFoldDB" id="A0AAN6IRK8"/>
<evidence type="ECO:0000256" key="1">
    <source>
        <dbReference type="SAM" id="Coils"/>
    </source>
</evidence>
<proteinExistence type="predicted"/>
<feature type="compositionally biased region" description="Polar residues" evidence="2">
    <location>
        <begin position="158"/>
        <end position="171"/>
    </location>
</feature>
<dbReference type="Proteomes" id="UP001161757">
    <property type="component" value="Unassembled WGS sequence"/>
</dbReference>
<keyword evidence="1" id="KW-0175">Coiled coil</keyword>
<organism evidence="3 4">
    <name type="scientific">Exophiala dermatitidis</name>
    <name type="common">Black yeast-like fungus</name>
    <name type="synonym">Wangiella dermatitidis</name>
    <dbReference type="NCBI Taxonomy" id="5970"/>
    <lineage>
        <taxon>Eukaryota</taxon>
        <taxon>Fungi</taxon>
        <taxon>Dikarya</taxon>
        <taxon>Ascomycota</taxon>
        <taxon>Pezizomycotina</taxon>
        <taxon>Eurotiomycetes</taxon>
        <taxon>Chaetothyriomycetidae</taxon>
        <taxon>Chaetothyriales</taxon>
        <taxon>Herpotrichiellaceae</taxon>
        <taxon>Exophiala</taxon>
    </lineage>
</organism>
<dbReference type="GO" id="GO:0003700">
    <property type="term" value="F:DNA-binding transcription factor activity"/>
    <property type="evidence" value="ECO:0007669"/>
    <property type="project" value="InterPro"/>
</dbReference>
<comment type="caution">
    <text evidence="3">The sequence shown here is derived from an EMBL/GenBank/DDBJ whole genome shotgun (WGS) entry which is preliminary data.</text>
</comment>
<accession>A0AAN6IRK8</accession>
<dbReference type="CDD" id="cd14688">
    <property type="entry name" value="bZIP_YAP"/>
    <property type="match status" value="1"/>
</dbReference>
<gene>
    <name evidence="3" type="ORF">HRR80_008219</name>
</gene>
<dbReference type="Gene3D" id="1.20.5.170">
    <property type="match status" value="1"/>
</dbReference>
<feature type="coiled-coil region" evidence="1">
    <location>
        <begin position="24"/>
        <end position="51"/>
    </location>
</feature>
<reference evidence="3" key="1">
    <citation type="submission" date="2023-01" db="EMBL/GenBank/DDBJ databases">
        <title>Exophiala dermititidis isolated from Cystic Fibrosis Patient.</title>
        <authorList>
            <person name="Kurbessoian T."/>
            <person name="Crocker A."/>
            <person name="Murante D."/>
            <person name="Hogan D.A."/>
            <person name="Stajich J.E."/>
        </authorList>
    </citation>
    <scope>NUCLEOTIDE SEQUENCE</scope>
    <source>
        <strain evidence="3">Ex8</strain>
    </source>
</reference>
<evidence type="ECO:0000313" key="4">
    <source>
        <dbReference type="Proteomes" id="UP001161757"/>
    </source>
</evidence>
<dbReference type="InterPro" id="IPR046347">
    <property type="entry name" value="bZIP_sf"/>
</dbReference>
<dbReference type="EMBL" id="JAJGCB010000022">
    <property type="protein sequence ID" value="KAJ8987868.1"/>
    <property type="molecule type" value="Genomic_DNA"/>
</dbReference>